<feature type="transmembrane region" description="Helical" evidence="5">
    <location>
        <begin position="21"/>
        <end position="40"/>
    </location>
</feature>
<feature type="transmembrane region" description="Helical" evidence="5">
    <location>
        <begin position="289"/>
        <end position="308"/>
    </location>
</feature>
<feature type="transmembrane region" description="Helical" evidence="5">
    <location>
        <begin position="161"/>
        <end position="185"/>
    </location>
</feature>
<comment type="caution">
    <text evidence="7">The sequence shown here is derived from an EMBL/GenBank/DDBJ whole genome shotgun (WGS) entry which is preliminary data.</text>
</comment>
<evidence type="ECO:0000313" key="8">
    <source>
        <dbReference type="Proteomes" id="UP001297581"/>
    </source>
</evidence>
<reference evidence="7 8" key="1">
    <citation type="submission" date="2022-02" db="EMBL/GenBank/DDBJ databases">
        <title>The genome sequence of Shewanella sp. 3B26.</title>
        <authorList>
            <person name="Du J."/>
        </authorList>
    </citation>
    <scope>NUCLEOTIDE SEQUENCE [LARGE SCALE GENOMIC DNA]</scope>
    <source>
        <strain evidence="7 8">3B26</strain>
    </source>
</reference>
<keyword evidence="2 5" id="KW-0812">Transmembrane</keyword>
<accession>A0AAJ1BLC0</accession>
<evidence type="ECO:0000256" key="4">
    <source>
        <dbReference type="ARBA" id="ARBA00023136"/>
    </source>
</evidence>
<dbReference type="Pfam" id="PF12698">
    <property type="entry name" value="ABC2_membrane_3"/>
    <property type="match status" value="1"/>
</dbReference>
<dbReference type="Proteomes" id="UP001297581">
    <property type="component" value="Unassembled WGS sequence"/>
</dbReference>
<dbReference type="EMBL" id="JAKUDL010000007">
    <property type="protein sequence ID" value="MCH4295994.1"/>
    <property type="molecule type" value="Genomic_DNA"/>
</dbReference>
<dbReference type="PANTHER" id="PTHR43471:SF3">
    <property type="entry name" value="ABC TRANSPORTER PERMEASE PROTEIN NATB"/>
    <property type="match status" value="1"/>
</dbReference>
<evidence type="ECO:0000256" key="2">
    <source>
        <dbReference type="ARBA" id="ARBA00022692"/>
    </source>
</evidence>
<evidence type="ECO:0000313" key="7">
    <source>
        <dbReference type="EMBL" id="MCH4295994.1"/>
    </source>
</evidence>
<feature type="transmembrane region" description="Helical" evidence="5">
    <location>
        <begin position="338"/>
        <end position="355"/>
    </location>
</feature>
<dbReference type="GO" id="GO:0140359">
    <property type="term" value="F:ABC-type transporter activity"/>
    <property type="evidence" value="ECO:0007669"/>
    <property type="project" value="InterPro"/>
</dbReference>
<name>A0AAJ1BLC0_9GAMM</name>
<gene>
    <name evidence="7" type="ORF">MJ923_16930</name>
</gene>
<feature type="domain" description="ABC-2 type transporter transmembrane" evidence="6">
    <location>
        <begin position="118"/>
        <end position="353"/>
    </location>
</feature>
<comment type="subcellular location">
    <subcellularLocation>
        <location evidence="1">Membrane</location>
        <topology evidence="1">Multi-pass membrane protein</topology>
    </subcellularLocation>
</comment>
<protein>
    <submittedName>
        <fullName evidence="7">ABC transporter permease</fullName>
    </submittedName>
</protein>
<keyword evidence="3 5" id="KW-1133">Transmembrane helix</keyword>
<dbReference type="InterPro" id="IPR013525">
    <property type="entry name" value="ABC2_TM"/>
</dbReference>
<evidence type="ECO:0000256" key="5">
    <source>
        <dbReference type="SAM" id="Phobius"/>
    </source>
</evidence>
<sequence length="388" mass="43370">MIRWKIAVFEFKRFLKWKQELASIAVMLVIFMGMSAWPQIKGWIDKDYRVAVVGEALPSIAGYQFTRVPADTAQQVTQALGKDWDLLLMTHEGKLELVGEKSTSWLEKLTPQLQRWHQQQLIAALPLSAEQQQIIDTLPEVAISFTRESAEEEQARKLKRIVGMVFLGVLMTGFFASFGLMFTAITGEKQQRVTEQLLTLVSPREWIDGKIIGVSLFSLKTIVTYGVIAFLVIQGVSIIAGKASLSIPLGIGDILCMLGFLIMGVLLLNTFLAGFTATIDDPNHSGRTVVMLLPSLLIGSVFVVMDNAEGQAMQILSWLPLTSFGAMPLRVMSSDVPWWEWLGSLVLLTAFVVWMSRASARVFELGIRMYGKEPRWGDIVAAVFNRRR</sequence>
<evidence type="ECO:0000256" key="3">
    <source>
        <dbReference type="ARBA" id="ARBA00022989"/>
    </source>
</evidence>
<dbReference type="PANTHER" id="PTHR43471">
    <property type="entry name" value="ABC TRANSPORTER PERMEASE"/>
    <property type="match status" value="1"/>
</dbReference>
<dbReference type="RefSeq" id="WP_240592093.1">
    <property type="nucleotide sequence ID" value="NZ_JAKUDL010000007.1"/>
</dbReference>
<keyword evidence="4 5" id="KW-0472">Membrane</keyword>
<dbReference type="AlphaFoldDB" id="A0AAJ1BLC0"/>
<dbReference type="GO" id="GO:0016020">
    <property type="term" value="C:membrane"/>
    <property type="evidence" value="ECO:0007669"/>
    <property type="project" value="UniProtKB-SubCell"/>
</dbReference>
<keyword evidence="8" id="KW-1185">Reference proteome</keyword>
<evidence type="ECO:0000259" key="6">
    <source>
        <dbReference type="Pfam" id="PF12698"/>
    </source>
</evidence>
<proteinExistence type="predicted"/>
<evidence type="ECO:0000256" key="1">
    <source>
        <dbReference type="ARBA" id="ARBA00004141"/>
    </source>
</evidence>
<feature type="transmembrane region" description="Helical" evidence="5">
    <location>
        <begin position="254"/>
        <end position="277"/>
    </location>
</feature>
<organism evidence="7 8">
    <name type="scientific">Shewanella zhuhaiensis</name>
    <dbReference type="NCBI Taxonomy" id="2919576"/>
    <lineage>
        <taxon>Bacteria</taxon>
        <taxon>Pseudomonadati</taxon>
        <taxon>Pseudomonadota</taxon>
        <taxon>Gammaproteobacteria</taxon>
        <taxon>Alteromonadales</taxon>
        <taxon>Shewanellaceae</taxon>
        <taxon>Shewanella</taxon>
    </lineage>
</organism>
<feature type="transmembrane region" description="Helical" evidence="5">
    <location>
        <begin position="211"/>
        <end position="233"/>
    </location>
</feature>